<dbReference type="InterPro" id="IPR029057">
    <property type="entry name" value="PRTase-like"/>
</dbReference>
<dbReference type="OrthoDB" id="9779910at2"/>
<evidence type="ECO:0000313" key="2">
    <source>
        <dbReference type="Proteomes" id="UP000256304"/>
    </source>
</evidence>
<accession>A0A3D9S6L8</accession>
<keyword evidence="2" id="KW-1185">Reference proteome</keyword>
<dbReference type="Proteomes" id="UP000256304">
    <property type="component" value="Unassembled WGS sequence"/>
</dbReference>
<dbReference type="EMBL" id="QTTN01000014">
    <property type="protein sequence ID" value="REE84475.1"/>
    <property type="molecule type" value="Genomic_DNA"/>
</dbReference>
<sequence>MITLPRIISARFRIAITVKLRIILTAMRKSVQLLNATSGACLLCGNMDRKPRHPSFASLCTACFDQIPWITRIECQVCGRPEYCPDCSRRSDAAFIWNRSAVRYNALIREWLALYKYRGHEALAPLLGEMLLAAYHGLIKTLNHQHPLPLQSQHPIDAIIPVPVSSERLAEREFNQAERLGAYLAEHTLIPLHNVLERTRHSGKQSYKTRGARLRDTHNLFTANPALTGSMLSSLDQPHIRLIVVDDIYTTGSTANACAAALADEIKRQQPAALVELFVLTLARS</sequence>
<organism evidence="1 2">
    <name type="scientific">Paenibacillus taihuensis</name>
    <dbReference type="NCBI Taxonomy" id="1156355"/>
    <lineage>
        <taxon>Bacteria</taxon>
        <taxon>Bacillati</taxon>
        <taxon>Bacillota</taxon>
        <taxon>Bacilli</taxon>
        <taxon>Bacillales</taxon>
        <taxon>Paenibacillaceae</taxon>
        <taxon>Paenibacillus</taxon>
    </lineage>
</organism>
<dbReference type="RefSeq" id="WP_116189524.1">
    <property type="nucleotide sequence ID" value="NZ_QTTN01000014.1"/>
</dbReference>
<name>A0A3D9S6L8_9BACL</name>
<evidence type="ECO:0000313" key="1">
    <source>
        <dbReference type="EMBL" id="REE84475.1"/>
    </source>
</evidence>
<dbReference type="AlphaFoldDB" id="A0A3D9S6L8"/>
<reference evidence="1 2" key="1">
    <citation type="submission" date="2018-08" db="EMBL/GenBank/DDBJ databases">
        <title>Genomic Encyclopedia of Type Strains, Phase III (KMG-III): the genomes of soil and plant-associated and newly described type strains.</title>
        <authorList>
            <person name="Whitman W."/>
        </authorList>
    </citation>
    <scope>NUCLEOTIDE SEQUENCE [LARGE SCALE GENOMIC DNA]</scope>
    <source>
        <strain evidence="1 2">CGMCC 1.10966</strain>
    </source>
</reference>
<dbReference type="SUPFAM" id="SSF53271">
    <property type="entry name" value="PRTase-like"/>
    <property type="match status" value="1"/>
</dbReference>
<comment type="caution">
    <text evidence="1">The sequence shown here is derived from an EMBL/GenBank/DDBJ whole genome shotgun (WGS) entry which is preliminary data.</text>
</comment>
<protein>
    <submittedName>
        <fullName evidence="1">ComF family protein</fullName>
    </submittedName>
</protein>
<gene>
    <name evidence="1" type="ORF">A8990_1149</name>
</gene>
<dbReference type="PANTHER" id="PTHR47505:SF1">
    <property type="entry name" value="DNA UTILIZATION PROTEIN YHGH"/>
    <property type="match status" value="1"/>
</dbReference>
<proteinExistence type="predicted"/>
<dbReference type="InterPro" id="IPR051910">
    <property type="entry name" value="ComF/GntX_DNA_util-trans"/>
</dbReference>
<dbReference type="Gene3D" id="3.40.50.2020">
    <property type="match status" value="1"/>
</dbReference>
<dbReference type="PANTHER" id="PTHR47505">
    <property type="entry name" value="DNA UTILIZATION PROTEIN YHGH"/>
    <property type="match status" value="1"/>
</dbReference>